<comment type="caution">
    <text evidence="1">The sequence shown here is derived from an EMBL/GenBank/DDBJ whole genome shotgun (WGS) entry which is preliminary data.</text>
</comment>
<accession>A0ABS8C577</accession>
<evidence type="ECO:0000313" key="2">
    <source>
        <dbReference type="Proteomes" id="UP000633814"/>
    </source>
</evidence>
<dbReference type="Pfam" id="PF07103">
    <property type="entry name" value="DUF1365"/>
    <property type="match status" value="1"/>
</dbReference>
<dbReference type="PANTHER" id="PTHR33973:SF4">
    <property type="entry name" value="OS07G0153300 PROTEIN"/>
    <property type="match status" value="1"/>
</dbReference>
<keyword evidence="2" id="KW-1185">Reference proteome</keyword>
<sequence length="249" mass="28926">MQAGHAVYCGRVGHKRFLPKVHGFSYPYAAYWLDCSQLNQASLSAVGIGFERFAAISFRRKDFLEGDSDLGQAVRAKVQQLGGNVAINQVFLVSPLAGWGVYFSPLNLYYCYDESGRCCYLLAEVSNTPWNERHYYLQQLQENAKFYEHDKVFHVSPFNPLDMQYRWQIPQPSEQLFCSITNIKQAQAVFSAWFTLRRFELTAAVRRKILIRQPWQSVQIMTRIYWQALKLVFKRMPIYGHPKSRGTDV</sequence>
<gene>
    <name evidence="1" type="ORF">JAO78_011815</name>
</gene>
<dbReference type="InterPro" id="IPR010775">
    <property type="entry name" value="DUF1365"/>
</dbReference>
<reference evidence="1 2" key="1">
    <citation type="submission" date="2021-10" db="EMBL/GenBank/DDBJ databases">
        <title>Alishewanella koreense sp. nov. isolated from seawater of southwestern coast in South Korea and the proposal for the reclassification of Rheinheimera perlucida and Rheinheimera tuosuensis as Arsukibacterium perlucida and Arsukibacterium tuosuensis.</title>
        <authorList>
            <person name="Kim K.H."/>
            <person name="Ruan W."/>
            <person name="Kim K.R."/>
            <person name="Baek J.H."/>
            <person name="Jeon C.O."/>
        </authorList>
    </citation>
    <scope>NUCLEOTIDE SEQUENCE [LARGE SCALE GENOMIC DNA]</scope>
    <source>
        <strain evidence="1 2">16-MA</strain>
    </source>
</reference>
<protein>
    <submittedName>
        <fullName evidence="1">DUF1365 domain-containing protein</fullName>
    </submittedName>
</protein>
<dbReference type="PANTHER" id="PTHR33973">
    <property type="entry name" value="OS07G0153300 PROTEIN"/>
    <property type="match status" value="1"/>
</dbReference>
<proteinExistence type="predicted"/>
<evidence type="ECO:0000313" key="1">
    <source>
        <dbReference type="EMBL" id="MCB5227498.1"/>
    </source>
</evidence>
<name>A0ABS8C577_9ALTE</name>
<dbReference type="Proteomes" id="UP000633814">
    <property type="component" value="Unassembled WGS sequence"/>
</dbReference>
<dbReference type="RefSeq" id="WP_226751565.1">
    <property type="nucleotide sequence ID" value="NZ_JAEINI020000007.1"/>
</dbReference>
<organism evidence="1 2">
    <name type="scientific">Alishewanella maricola</name>
    <dbReference type="NCBI Taxonomy" id="2795740"/>
    <lineage>
        <taxon>Bacteria</taxon>
        <taxon>Pseudomonadati</taxon>
        <taxon>Pseudomonadota</taxon>
        <taxon>Gammaproteobacteria</taxon>
        <taxon>Alteromonadales</taxon>
        <taxon>Alteromonadaceae</taxon>
        <taxon>Alishewanella</taxon>
    </lineage>
</organism>
<dbReference type="EMBL" id="JAEINI020000007">
    <property type="protein sequence ID" value="MCB5227498.1"/>
    <property type="molecule type" value="Genomic_DNA"/>
</dbReference>